<organism evidence="2">
    <name type="scientific">viral metagenome</name>
    <dbReference type="NCBI Taxonomy" id="1070528"/>
    <lineage>
        <taxon>unclassified sequences</taxon>
        <taxon>metagenomes</taxon>
        <taxon>organismal metagenomes</taxon>
    </lineage>
</organism>
<proteinExistence type="predicted"/>
<dbReference type="InterPro" id="IPR013264">
    <property type="entry name" value="DNAG_N"/>
</dbReference>
<dbReference type="Pfam" id="PF08275">
    <property type="entry name" value="DNAG_N"/>
    <property type="match status" value="1"/>
</dbReference>
<reference evidence="2" key="1">
    <citation type="submission" date="2020-03" db="EMBL/GenBank/DDBJ databases">
        <title>The deep terrestrial virosphere.</title>
        <authorList>
            <person name="Holmfeldt K."/>
            <person name="Nilsson E."/>
            <person name="Simone D."/>
            <person name="Lopez-Fernandez M."/>
            <person name="Wu X."/>
            <person name="de Brujin I."/>
            <person name="Lundin D."/>
            <person name="Andersson A."/>
            <person name="Bertilsson S."/>
            <person name="Dopson M."/>
        </authorList>
    </citation>
    <scope>NUCLEOTIDE SEQUENCE</scope>
    <source>
        <strain evidence="2">MM415B02577</strain>
    </source>
</reference>
<dbReference type="InterPro" id="IPR034154">
    <property type="entry name" value="TOPRIM_DnaG/twinkle"/>
</dbReference>
<dbReference type="PANTHER" id="PTHR30313">
    <property type="entry name" value="DNA PRIMASE"/>
    <property type="match status" value="1"/>
</dbReference>
<dbReference type="InterPro" id="IPR050219">
    <property type="entry name" value="DnaG_primase"/>
</dbReference>
<accession>A0A6M3L458</accession>
<dbReference type="Gene3D" id="3.90.980.10">
    <property type="entry name" value="DNA primase, catalytic core, N-terminal domain"/>
    <property type="match status" value="1"/>
</dbReference>
<dbReference type="GO" id="GO:0005737">
    <property type="term" value="C:cytoplasm"/>
    <property type="evidence" value="ECO:0007669"/>
    <property type="project" value="TreeGrafter"/>
</dbReference>
<dbReference type="GO" id="GO:0006269">
    <property type="term" value="P:DNA replication, synthesis of primer"/>
    <property type="evidence" value="ECO:0007669"/>
    <property type="project" value="TreeGrafter"/>
</dbReference>
<name>A0A6M3L458_9ZZZZ</name>
<dbReference type="EMBL" id="MT142836">
    <property type="protein sequence ID" value="QJA89290.1"/>
    <property type="molecule type" value="Genomic_DNA"/>
</dbReference>
<dbReference type="SUPFAM" id="SSF56731">
    <property type="entry name" value="DNA primase core"/>
    <property type="match status" value="1"/>
</dbReference>
<feature type="domain" description="DNA primase DNAG catalytic core N-terminal" evidence="1">
    <location>
        <begin position="117"/>
        <end position="195"/>
    </location>
</feature>
<dbReference type="PANTHER" id="PTHR30313:SF2">
    <property type="entry name" value="DNA PRIMASE"/>
    <property type="match status" value="1"/>
</dbReference>
<protein>
    <submittedName>
        <fullName evidence="2">Putative DNA primase</fullName>
    </submittedName>
</protein>
<dbReference type="Gene3D" id="3.40.1360.10">
    <property type="match status" value="1"/>
</dbReference>
<sequence>MGITELLEDKGIDYVREGKHAARGWIQVECPYCTGNPGFHGGFNLESIYYHCWRCGWHPMSDVLSELLGLDIRDAKHAMNKYDVLSPETRPPFSWEARPIGVRLPPAPPTYPPVATEYIESRGFKWEDLREWGVYATGYTGRFRLRLVAPVYLVNGNIVSYITRDVTGKAEAKYLPCPKEAEVVPHKHILYGSDRAPLRNVIVVEGVADVWRLGPGAMATFGIDYTPKQLLYLARNFNNIAIMFDNEELAQLRAAQLAVELEGLGKHAIQMKCKEKDPAEMSREEAIQVMEDLPGIFESWYGYTS</sequence>
<dbReference type="CDD" id="cd01029">
    <property type="entry name" value="TOPRIM_primases"/>
    <property type="match status" value="1"/>
</dbReference>
<dbReference type="AlphaFoldDB" id="A0A6M3L458"/>
<evidence type="ECO:0000313" key="2">
    <source>
        <dbReference type="EMBL" id="QJA89290.1"/>
    </source>
</evidence>
<gene>
    <name evidence="2" type="ORF">MM415B02577_0009</name>
</gene>
<dbReference type="InterPro" id="IPR037068">
    <property type="entry name" value="DNA_primase_core_N_sf"/>
</dbReference>
<evidence type="ECO:0000259" key="1">
    <source>
        <dbReference type="Pfam" id="PF08275"/>
    </source>
</evidence>